<feature type="binding site" evidence="10">
    <location>
        <position position="614"/>
    </location>
    <ligand>
        <name>Zn(2+)</name>
        <dbReference type="ChEBI" id="CHEBI:29105"/>
        <label>2</label>
        <note>catalytic</note>
    </ligand>
</feature>
<feature type="binding site" evidence="10">
    <location>
        <position position="601"/>
    </location>
    <ligand>
        <name>Zn(2+)</name>
        <dbReference type="ChEBI" id="CHEBI:29105"/>
        <label>2</label>
        <note>catalytic</note>
    </ligand>
</feature>
<dbReference type="SUPFAM" id="SSF55486">
    <property type="entry name" value="Metalloproteases ('zincins'), catalytic domain"/>
    <property type="match status" value="1"/>
</dbReference>
<feature type="binding site" evidence="10">
    <location>
        <position position="573"/>
    </location>
    <ligand>
        <name>Ca(2+)</name>
        <dbReference type="ChEBI" id="CHEBI:29108"/>
        <label>1</label>
    </ligand>
</feature>
<keyword evidence="6 10" id="KW-0862">Zinc</keyword>
<feature type="binding site" evidence="10">
    <location>
        <position position="676"/>
    </location>
    <ligand>
        <name>Ca(2+)</name>
        <dbReference type="ChEBI" id="CHEBI:29108"/>
        <label>4</label>
    </ligand>
</feature>
<dbReference type="Pfam" id="PF00413">
    <property type="entry name" value="Peptidase_M10"/>
    <property type="match status" value="1"/>
</dbReference>
<evidence type="ECO:0000256" key="8">
    <source>
        <dbReference type="ARBA" id="ARBA00023145"/>
    </source>
</evidence>
<evidence type="ECO:0000259" key="11">
    <source>
        <dbReference type="SMART" id="SM00235"/>
    </source>
</evidence>
<feature type="binding site" evidence="10">
    <location>
        <position position="725"/>
    </location>
    <ligand>
        <name>Ca(2+)</name>
        <dbReference type="ChEBI" id="CHEBI:29108"/>
        <label>5</label>
    </ligand>
</feature>
<dbReference type="GO" id="GO:0006508">
    <property type="term" value="P:proteolysis"/>
    <property type="evidence" value="ECO:0007669"/>
    <property type="project" value="UniProtKB-KW"/>
</dbReference>
<feature type="active site" evidence="9">
    <location>
        <position position="598"/>
    </location>
</feature>
<keyword evidence="7" id="KW-0482">Metalloprotease</keyword>
<evidence type="ECO:0000256" key="7">
    <source>
        <dbReference type="ARBA" id="ARBA00023049"/>
    </source>
</evidence>
<dbReference type="InterPro" id="IPR001818">
    <property type="entry name" value="Pept_M10_metallopeptidase"/>
</dbReference>
<evidence type="ECO:0000256" key="10">
    <source>
        <dbReference type="PIRSR" id="PIRSR621190-2"/>
    </source>
</evidence>
<dbReference type="Proteomes" id="UP000078492">
    <property type="component" value="Unassembled WGS sequence"/>
</dbReference>
<dbReference type="SMART" id="SM00235">
    <property type="entry name" value="ZnMc"/>
    <property type="match status" value="1"/>
</dbReference>
<feature type="binding site" evidence="10">
    <location>
        <position position="562"/>
    </location>
    <ligand>
        <name>Ca(2+)</name>
        <dbReference type="ChEBI" id="CHEBI:29108"/>
        <label>2</label>
    </ligand>
</feature>
<feature type="binding site" description="in inhibited form" evidence="10">
    <location>
        <position position="460"/>
    </location>
    <ligand>
        <name>Zn(2+)</name>
        <dbReference type="ChEBI" id="CHEBI:29105"/>
        <label>2</label>
        <note>catalytic</note>
    </ligand>
</feature>
<keyword evidence="13" id="KW-1185">Reference proteome</keyword>
<sequence>MSRDILNIGGEPIFDDRIVKIETHTYNPYANTTFGYSDEIRIPIQHQDLYTLPCESFLYVEGKFSTTKRDGNTSEEQPPKLSNNCVAFMFDEIRYELDGVEIDRSRNVGITSTIKNFISLTTGRSITLENAGWDGMMQLFRAPLSENFNFCVPLNTLLGFCEDYKRIVINARHELILIRARNDNNCVVAHESMEPAVKTTSQLEKPRYVIFALQTGKRNVTSKNGSQFDICNLTNVKLFLNFDFYPYDDMNLDFEHKKYAILYDMYVKFQKTYYGYNNPMLSIGKFLVHGPFVVIDCSRQNESIKSATVDIRIEFECMENISLNTTAYCLIIHDRVIDKSLVCKILRAFGYASFFTTYHILALHRDVSHVIIIVFVTITTTTTIRTAASTAATNRESIDAEVILYLQKYGYLSKADNNTQLSFEEGELKQAISLFQEYYQIQGDGTLNNYTLYQMRKPRCGLPDIYEYNIGRRKWAKTHLTWNFQLADPQTLQTTEFAFSLWAANSSLSFERKTVNLDILISYRNGTHTYANRRRNEEIWTSSLDGPGGVLAHAFYPPTINNYSSEIHIVSAEPWHIYLTDKSASSNKDYLLNTLIHEIGHSLGLHSLREESMMFAVVTARNNNKIAKLYIEDILAIQQLYGIKNPKPTTTTQPPTTEITTNTPTYIDLCTLQYVDTVLVLHHRIFVTYQRYVWSIDINDAKYDGPHVLNSYMDFLLDNFSLSAAYQRPSGELVLFIHDVIYMVEYPSFKLKEGWPKRLSSLGFPPNIFINTVVNTNRGQTYVIFNNNDVAQIDECNMSVRSYHSLQAVFPGIPSAPTLAFRYMDDIKSHIVRILERRYPLIVTGYKYLNIGINVKLPSYVTIILGDSHEIPKEIPLSPNIWRELLEQKHVILSLLQYDENNRGIRATPSPMYIGNLTLRFGRINNLPILRLETSTARLSMSKSTVLNIFNLEYCVNSLISSLTAMTDNVDKKFSRLLAIASTVTKSANMLKMMYDDESFDCNNILDRELIALVFGEH</sequence>
<evidence type="ECO:0000313" key="12">
    <source>
        <dbReference type="EMBL" id="KYN11485.1"/>
    </source>
</evidence>
<evidence type="ECO:0000256" key="5">
    <source>
        <dbReference type="ARBA" id="ARBA00022801"/>
    </source>
</evidence>
<organism evidence="12 13">
    <name type="scientific">Trachymyrmex cornetzi</name>
    <dbReference type="NCBI Taxonomy" id="471704"/>
    <lineage>
        <taxon>Eukaryota</taxon>
        <taxon>Metazoa</taxon>
        <taxon>Ecdysozoa</taxon>
        <taxon>Arthropoda</taxon>
        <taxon>Hexapoda</taxon>
        <taxon>Insecta</taxon>
        <taxon>Pterygota</taxon>
        <taxon>Neoptera</taxon>
        <taxon>Endopterygota</taxon>
        <taxon>Hymenoptera</taxon>
        <taxon>Apocrita</taxon>
        <taxon>Aculeata</taxon>
        <taxon>Formicoidea</taxon>
        <taxon>Formicidae</taxon>
        <taxon>Myrmicinae</taxon>
        <taxon>Trachymyrmex</taxon>
    </lineage>
</organism>
<feature type="binding site" evidence="10">
    <location>
        <position position="518"/>
    </location>
    <ligand>
        <name>Ca(2+)</name>
        <dbReference type="ChEBI" id="CHEBI:29108"/>
        <label>2</label>
    </ligand>
</feature>
<proteinExistence type="inferred from homology"/>
<dbReference type="GO" id="GO:0008270">
    <property type="term" value="F:zinc ion binding"/>
    <property type="evidence" value="ECO:0007669"/>
    <property type="project" value="InterPro"/>
</dbReference>
<evidence type="ECO:0000256" key="1">
    <source>
        <dbReference type="ARBA" id="ARBA00010370"/>
    </source>
</evidence>
<dbReference type="InterPro" id="IPR021158">
    <property type="entry name" value="Pept_M10A_Zn_BS"/>
</dbReference>
<keyword evidence="2" id="KW-0645">Protease</keyword>
<dbReference type="InterPro" id="IPR049512">
    <property type="entry name" value="DJR-like_dom"/>
</dbReference>
<accession>A0A151IVP9</accession>
<dbReference type="Pfam" id="PF21738">
    <property type="entry name" value="DJR-like_dom"/>
    <property type="match status" value="1"/>
</dbReference>
<feature type="binding site" evidence="10">
    <location>
        <position position="545"/>
    </location>
    <ligand>
        <name>Ca(2+)</name>
        <dbReference type="ChEBI" id="CHEBI:29108"/>
        <label>3</label>
    </ligand>
</feature>
<dbReference type="InterPro" id="IPR021190">
    <property type="entry name" value="Pept_M10A"/>
</dbReference>
<dbReference type="AlphaFoldDB" id="A0A151IVP9"/>
<feature type="binding site" evidence="10">
    <location>
        <position position="573"/>
    </location>
    <ligand>
        <name>Ca(2+)</name>
        <dbReference type="ChEBI" id="CHEBI:29108"/>
        <label>3</label>
    </ligand>
</feature>
<dbReference type="SUPFAM" id="SSF50923">
    <property type="entry name" value="Hemopexin-like domain"/>
    <property type="match status" value="1"/>
</dbReference>
<feature type="binding site" evidence="10">
    <location>
        <position position="528"/>
    </location>
    <ligand>
        <name>Zn(2+)</name>
        <dbReference type="ChEBI" id="CHEBI:29105"/>
        <label>1</label>
    </ligand>
</feature>
<dbReference type="SUPFAM" id="SSF47090">
    <property type="entry name" value="PGBD-like"/>
    <property type="match status" value="1"/>
</dbReference>
<feature type="domain" description="Peptidase metallopeptidase" evidence="11">
    <location>
        <begin position="471"/>
        <end position="643"/>
    </location>
</feature>
<keyword evidence="4" id="KW-0732">Signal</keyword>
<dbReference type="PANTHER" id="PTHR36159">
    <property type="entry name" value="PROTEIN CBG23766"/>
    <property type="match status" value="1"/>
</dbReference>
<evidence type="ECO:0000256" key="4">
    <source>
        <dbReference type="ARBA" id="ARBA00022729"/>
    </source>
</evidence>
<dbReference type="InterPro" id="IPR024079">
    <property type="entry name" value="MetalloPept_cat_dom_sf"/>
</dbReference>
<feature type="binding site" evidence="10">
    <location>
        <position position="553"/>
    </location>
    <ligand>
        <name>Zn(2+)</name>
        <dbReference type="ChEBI" id="CHEBI:29105"/>
        <label>1</label>
    </ligand>
</feature>
<dbReference type="Gene3D" id="3.40.390.10">
    <property type="entry name" value="Collagenase (Catalytic Domain)"/>
    <property type="match status" value="1"/>
</dbReference>
<dbReference type="STRING" id="471704.A0A151IVP9"/>
<evidence type="ECO:0000256" key="3">
    <source>
        <dbReference type="ARBA" id="ARBA00022723"/>
    </source>
</evidence>
<dbReference type="PROSITE" id="PS00546">
    <property type="entry name" value="CYSTEINE_SWITCH"/>
    <property type="match status" value="1"/>
</dbReference>
<dbReference type="InterPro" id="IPR036375">
    <property type="entry name" value="Hemopexin-like_dom_sf"/>
</dbReference>
<name>A0A151IVP9_9HYME</name>
<reference evidence="12 13" key="1">
    <citation type="submission" date="2015-09" db="EMBL/GenBank/DDBJ databases">
        <title>Trachymyrmex cornetzi WGS genome.</title>
        <authorList>
            <person name="Nygaard S."/>
            <person name="Hu H."/>
            <person name="Boomsma J."/>
            <person name="Zhang G."/>
        </authorList>
    </citation>
    <scope>NUCLEOTIDE SEQUENCE [LARGE SCALE GENOMIC DNA]</scope>
    <source>
        <strain evidence="12">Tcor2-1</strain>
        <tissue evidence="12">Whole body</tissue>
    </source>
</reference>
<dbReference type="PANTHER" id="PTHR36159:SF1">
    <property type="entry name" value="RETROVIRUS-RELATED POL POLYPROTEIN FROM TRANSPOSON 412-LIKE PROTEIN"/>
    <property type="match status" value="1"/>
</dbReference>
<protein>
    <submittedName>
        <fullName evidence="12">Matrix metalloproteinase-14</fullName>
    </submittedName>
</protein>
<dbReference type="EMBL" id="KQ980906">
    <property type="protein sequence ID" value="KYN11485.1"/>
    <property type="molecule type" value="Genomic_DNA"/>
</dbReference>
<evidence type="ECO:0000256" key="6">
    <source>
        <dbReference type="ARBA" id="ARBA00022833"/>
    </source>
</evidence>
<feature type="binding site" evidence="10">
    <location>
        <position position="606"/>
    </location>
    <ligand>
        <name>Zn(2+)</name>
        <dbReference type="ChEBI" id="CHEBI:29105"/>
        <label>2</label>
        <note>catalytic</note>
    </ligand>
</feature>
<feature type="binding site" evidence="10">
    <location>
        <position position="568"/>
    </location>
    <ligand>
        <name>Zn(2+)</name>
        <dbReference type="ChEBI" id="CHEBI:29105"/>
        <label>1</label>
    </ligand>
</feature>
<gene>
    <name evidence="12" type="ORF">ALC57_16356</name>
</gene>
<dbReference type="Gene3D" id="2.110.10.10">
    <property type="entry name" value="Hemopexin-like domain"/>
    <property type="match status" value="1"/>
</dbReference>
<keyword evidence="8" id="KW-0865">Zymogen</keyword>
<comment type="cofactor">
    <cofactor evidence="10">
        <name>Zn(2+)</name>
        <dbReference type="ChEBI" id="CHEBI:29105"/>
    </cofactor>
    <text evidence="10">Binds 2 Zn(2+) ions per subunit.</text>
</comment>
<feature type="binding site" evidence="10">
    <location>
        <position position="546"/>
    </location>
    <ligand>
        <name>Ca(2+)</name>
        <dbReference type="ChEBI" id="CHEBI:29108"/>
        <label>3</label>
    </ligand>
</feature>
<keyword evidence="5" id="KW-0378">Hydrolase</keyword>
<dbReference type="InterPro" id="IPR006026">
    <property type="entry name" value="Peptidase_Metallo"/>
</dbReference>
<keyword evidence="3 10" id="KW-0479">Metal-binding</keyword>
<evidence type="ECO:0000256" key="2">
    <source>
        <dbReference type="ARBA" id="ARBA00022670"/>
    </source>
</evidence>
<dbReference type="InterPro" id="IPR036365">
    <property type="entry name" value="PGBD-like_sf"/>
</dbReference>
<evidence type="ECO:0000256" key="9">
    <source>
        <dbReference type="PIRSR" id="PIRSR621190-1"/>
    </source>
</evidence>
<comment type="similarity">
    <text evidence="1">Belongs to the peptidase M10A family.</text>
</comment>
<feature type="binding site" evidence="10">
    <location>
        <position position="597"/>
    </location>
    <ligand>
        <name>Zn(2+)</name>
        <dbReference type="ChEBI" id="CHEBI:29105"/>
        <label>2</label>
        <note>catalytic</note>
    </ligand>
</feature>
<comment type="cofactor">
    <cofactor evidence="10">
        <name>Ca(2+)</name>
        <dbReference type="ChEBI" id="CHEBI:29108"/>
    </cofactor>
    <text evidence="10">Can bind about 5 Ca(2+) ions per subunit.</text>
</comment>
<dbReference type="PRINTS" id="PR00138">
    <property type="entry name" value="MATRIXIN"/>
</dbReference>
<dbReference type="GO" id="GO:0004222">
    <property type="term" value="F:metalloendopeptidase activity"/>
    <property type="evidence" value="ECO:0007669"/>
    <property type="project" value="InterPro"/>
</dbReference>
<keyword evidence="10" id="KW-0106">Calcium</keyword>
<dbReference type="GO" id="GO:0031012">
    <property type="term" value="C:extracellular matrix"/>
    <property type="evidence" value="ECO:0007669"/>
    <property type="project" value="InterPro"/>
</dbReference>
<evidence type="ECO:0000313" key="13">
    <source>
        <dbReference type="Proteomes" id="UP000078492"/>
    </source>
</evidence>